<keyword evidence="14" id="KW-1185">Reference proteome</keyword>
<evidence type="ECO:0000256" key="11">
    <source>
        <dbReference type="SAM" id="MobiDB-lite"/>
    </source>
</evidence>
<protein>
    <recommendedName>
        <fullName evidence="5">ribonuclease H</fullName>
        <ecNumber evidence="5">3.1.26.4</ecNumber>
    </recommendedName>
</protein>
<gene>
    <name evidence="13" type="ORF">G1C96_0816</name>
</gene>
<accession>A0A7Y0F1E0</accession>
<feature type="region of interest" description="Disordered" evidence="11">
    <location>
        <begin position="194"/>
        <end position="339"/>
    </location>
</feature>
<evidence type="ECO:0000256" key="10">
    <source>
        <dbReference type="ARBA" id="ARBA00022842"/>
    </source>
</evidence>
<dbReference type="GO" id="GO:0003676">
    <property type="term" value="F:nucleic acid binding"/>
    <property type="evidence" value="ECO:0007669"/>
    <property type="project" value="InterPro"/>
</dbReference>
<dbReference type="InterPro" id="IPR012337">
    <property type="entry name" value="RNaseH-like_sf"/>
</dbReference>
<feature type="domain" description="RNase H type-1" evidence="12">
    <location>
        <begin position="1"/>
        <end position="155"/>
    </location>
</feature>
<dbReference type="CDD" id="cd09278">
    <property type="entry name" value="RNase_HI_prokaryote_like"/>
    <property type="match status" value="1"/>
</dbReference>
<evidence type="ECO:0000256" key="4">
    <source>
        <dbReference type="ARBA" id="ARBA00011245"/>
    </source>
</evidence>
<dbReference type="AlphaFoldDB" id="A0A7Y0F1E0"/>
<keyword evidence="9" id="KW-0378">Hydrolase</keyword>
<sequence length="405" mass="41570">MTIVVSTDGSALGNPNGPMGWAWADHDRNAGDGGLPGHEHDAHGYDAGGATNGTNQIGELCAVLQALRAHPGPQPLTIETDSQYAINCSTTWVKGWKRNGWKNSQKKPVKNAELIKAIDAEIAKRPGPVRFVWVKGHAGNAGNELVDELARTYAGDCRSGARDGYLPVEGWRSLIRSEYARGLDVPPDVRLVLDGDAPTSSLERPASAEATRATTGPDAVRPRTRARSIADMLAEPEGVPDIAVGSGRGAKTSDASTESDDSDALGLFAAFGEDDPAGGDDVAAADAGSGDEASPVTQQVPVQSVRSDDVEASASRASAAPKHATPSAPVPSASAAGVPASSATAAGGLVASGTVRITPPPSGSPRWAGKDLHITGMIAVDAPIAPDGTIDLANAVFHLTSVRER</sequence>
<dbReference type="SUPFAM" id="SSF53098">
    <property type="entry name" value="Ribonuclease H-like"/>
    <property type="match status" value="1"/>
</dbReference>
<dbReference type="RefSeq" id="WP_169275403.1">
    <property type="nucleotide sequence ID" value="NZ_JAAIIH010000004.1"/>
</dbReference>
<dbReference type="InterPro" id="IPR002156">
    <property type="entry name" value="RNaseH_domain"/>
</dbReference>
<dbReference type="Proteomes" id="UP000588277">
    <property type="component" value="Unassembled WGS sequence"/>
</dbReference>
<evidence type="ECO:0000256" key="2">
    <source>
        <dbReference type="ARBA" id="ARBA00001946"/>
    </source>
</evidence>
<evidence type="ECO:0000313" key="14">
    <source>
        <dbReference type="Proteomes" id="UP000588277"/>
    </source>
</evidence>
<feature type="compositionally biased region" description="Low complexity" evidence="11">
    <location>
        <begin position="324"/>
        <end position="339"/>
    </location>
</feature>
<feature type="compositionally biased region" description="Low complexity" evidence="11">
    <location>
        <begin position="279"/>
        <end position="305"/>
    </location>
</feature>
<evidence type="ECO:0000256" key="3">
    <source>
        <dbReference type="ARBA" id="ARBA00005300"/>
    </source>
</evidence>
<dbReference type="InterPro" id="IPR050092">
    <property type="entry name" value="RNase_H"/>
</dbReference>
<keyword evidence="10" id="KW-0460">Magnesium</keyword>
<dbReference type="InterPro" id="IPR022892">
    <property type="entry name" value="RNaseHI"/>
</dbReference>
<comment type="similarity">
    <text evidence="3">Belongs to the RNase H family.</text>
</comment>
<keyword evidence="6" id="KW-0540">Nuclease</keyword>
<evidence type="ECO:0000256" key="5">
    <source>
        <dbReference type="ARBA" id="ARBA00012180"/>
    </source>
</evidence>
<dbReference type="GO" id="GO:0004523">
    <property type="term" value="F:RNA-DNA hybrid ribonuclease activity"/>
    <property type="evidence" value="ECO:0007669"/>
    <property type="project" value="UniProtKB-EC"/>
</dbReference>
<comment type="catalytic activity">
    <reaction evidence="1">
        <text>Endonucleolytic cleavage to 5'-phosphomonoester.</text>
        <dbReference type="EC" id="3.1.26.4"/>
    </reaction>
</comment>
<organism evidence="13 14">
    <name type="scientific">Bifidobacterium moraviense</name>
    <dbReference type="NCBI Taxonomy" id="2675323"/>
    <lineage>
        <taxon>Bacteria</taxon>
        <taxon>Bacillati</taxon>
        <taxon>Actinomycetota</taxon>
        <taxon>Actinomycetes</taxon>
        <taxon>Bifidobacteriales</taxon>
        <taxon>Bifidobacteriaceae</taxon>
        <taxon>Bifidobacterium</taxon>
    </lineage>
</organism>
<evidence type="ECO:0000256" key="7">
    <source>
        <dbReference type="ARBA" id="ARBA00022723"/>
    </source>
</evidence>
<proteinExistence type="inferred from homology"/>
<dbReference type="PANTHER" id="PTHR10642">
    <property type="entry name" value="RIBONUCLEASE H1"/>
    <property type="match status" value="1"/>
</dbReference>
<evidence type="ECO:0000256" key="9">
    <source>
        <dbReference type="ARBA" id="ARBA00022801"/>
    </source>
</evidence>
<evidence type="ECO:0000256" key="8">
    <source>
        <dbReference type="ARBA" id="ARBA00022759"/>
    </source>
</evidence>
<evidence type="ECO:0000256" key="6">
    <source>
        <dbReference type="ARBA" id="ARBA00022722"/>
    </source>
</evidence>
<name>A0A7Y0F1E0_9BIFI</name>
<dbReference type="Gene3D" id="3.30.420.10">
    <property type="entry name" value="Ribonuclease H-like superfamily/Ribonuclease H"/>
    <property type="match status" value="1"/>
</dbReference>
<keyword evidence="7" id="KW-0479">Metal-binding</keyword>
<evidence type="ECO:0000259" key="12">
    <source>
        <dbReference type="PROSITE" id="PS50879"/>
    </source>
</evidence>
<dbReference type="PROSITE" id="PS50879">
    <property type="entry name" value="RNASE_H_1"/>
    <property type="match status" value="1"/>
</dbReference>
<dbReference type="InterPro" id="IPR036397">
    <property type="entry name" value="RNaseH_sf"/>
</dbReference>
<dbReference type="EMBL" id="JAAIIH010000004">
    <property type="protein sequence ID" value="NMN00238.1"/>
    <property type="molecule type" value="Genomic_DNA"/>
</dbReference>
<keyword evidence="8" id="KW-0255">Endonuclease</keyword>
<comment type="cofactor">
    <cofactor evidence="2">
        <name>Mg(2+)</name>
        <dbReference type="ChEBI" id="CHEBI:18420"/>
    </cofactor>
</comment>
<comment type="subunit">
    <text evidence="4">Monomer.</text>
</comment>
<dbReference type="PANTHER" id="PTHR10642:SF26">
    <property type="entry name" value="RIBONUCLEASE H1"/>
    <property type="match status" value="1"/>
</dbReference>
<evidence type="ECO:0000313" key="13">
    <source>
        <dbReference type="EMBL" id="NMN00238.1"/>
    </source>
</evidence>
<dbReference type="GO" id="GO:0043137">
    <property type="term" value="P:DNA replication, removal of RNA primer"/>
    <property type="evidence" value="ECO:0007669"/>
    <property type="project" value="TreeGrafter"/>
</dbReference>
<dbReference type="Pfam" id="PF00075">
    <property type="entry name" value="RNase_H"/>
    <property type="match status" value="1"/>
</dbReference>
<comment type="caution">
    <text evidence="13">The sequence shown here is derived from an EMBL/GenBank/DDBJ whole genome shotgun (WGS) entry which is preliminary data.</text>
</comment>
<reference evidence="13 14" key="1">
    <citation type="submission" date="2020-02" db="EMBL/GenBank/DDBJ databases">
        <title>Characterization of phylogenetic diversity of novel bifidobacterial species isolated in Czech ZOOs.</title>
        <authorList>
            <person name="Lugli G.A."/>
            <person name="Vera N.B."/>
            <person name="Ventura M."/>
        </authorList>
    </citation>
    <scope>NUCLEOTIDE SEQUENCE [LARGE SCALE GENOMIC DNA]</scope>
    <source>
        <strain evidence="13 14">DSM 109958</strain>
    </source>
</reference>
<dbReference type="EC" id="3.1.26.4" evidence="5"/>
<dbReference type="GO" id="GO:0046872">
    <property type="term" value="F:metal ion binding"/>
    <property type="evidence" value="ECO:0007669"/>
    <property type="project" value="UniProtKB-KW"/>
</dbReference>
<evidence type="ECO:0000256" key="1">
    <source>
        <dbReference type="ARBA" id="ARBA00000077"/>
    </source>
</evidence>